<comment type="caution">
    <text evidence="5">The sequence shown here is derived from an EMBL/GenBank/DDBJ whole genome shotgun (WGS) entry which is preliminary data.</text>
</comment>
<proteinExistence type="predicted"/>
<dbReference type="PANTHER" id="PTHR33562">
    <property type="entry name" value="ATILLA, ISOFORM B-RELATED-RELATED"/>
    <property type="match status" value="1"/>
</dbReference>
<evidence type="ECO:0000256" key="4">
    <source>
        <dbReference type="SAM" id="SignalP"/>
    </source>
</evidence>
<gene>
    <name evidence="5" type="primary">Necator_chrIV.g14483</name>
    <name evidence="5" type="ORF">RB195_001189</name>
</gene>
<feature type="transmembrane region" description="Helical" evidence="3">
    <location>
        <begin position="111"/>
        <end position="129"/>
    </location>
</feature>
<keyword evidence="2" id="KW-0325">Glycoprotein</keyword>
<dbReference type="PANTHER" id="PTHR33562:SF2">
    <property type="entry name" value="PROTEIN QUIVER"/>
    <property type="match status" value="1"/>
</dbReference>
<sequence>MNLFVFLCLIAWCVVGTFGIQCYICNSITHPDCENDYEKYLRNCPVKSFGGRKAVPPIGCRKYTQTANKETSIVRECAYLGDDVVDKSNKGSTGVSRIMTQCSDRPACNSAAGTGLLAIFLMALVFFIGH</sequence>
<keyword evidence="3" id="KW-0472">Membrane</keyword>
<reference evidence="5 6" key="1">
    <citation type="submission" date="2023-08" db="EMBL/GenBank/DDBJ databases">
        <title>A Necator americanus chromosomal reference genome.</title>
        <authorList>
            <person name="Ilik V."/>
            <person name="Petrzelkova K.J."/>
            <person name="Pardy F."/>
            <person name="Fuh T."/>
            <person name="Niatou-Singa F.S."/>
            <person name="Gouil Q."/>
            <person name="Baker L."/>
            <person name="Ritchie M.E."/>
            <person name="Jex A.R."/>
            <person name="Gazzola D."/>
            <person name="Li H."/>
            <person name="Toshio Fujiwara R."/>
            <person name="Zhan B."/>
            <person name="Aroian R.V."/>
            <person name="Pafco B."/>
            <person name="Schwarz E.M."/>
        </authorList>
    </citation>
    <scope>NUCLEOTIDE SEQUENCE [LARGE SCALE GENOMIC DNA]</scope>
    <source>
        <strain evidence="5 6">Aroian</strain>
        <tissue evidence="5">Whole animal</tissue>
    </source>
</reference>
<dbReference type="Pfam" id="PF17064">
    <property type="entry name" value="QVR"/>
    <property type="match status" value="1"/>
</dbReference>
<dbReference type="EMBL" id="JAVFWL010000004">
    <property type="protein sequence ID" value="KAK6748412.1"/>
    <property type="molecule type" value="Genomic_DNA"/>
</dbReference>
<feature type="signal peptide" evidence="4">
    <location>
        <begin position="1"/>
        <end position="19"/>
    </location>
</feature>
<protein>
    <recommendedName>
        <fullName evidence="7">Protein quiver</fullName>
    </recommendedName>
</protein>
<dbReference type="Proteomes" id="UP001303046">
    <property type="component" value="Unassembled WGS sequence"/>
</dbReference>
<evidence type="ECO:0000256" key="3">
    <source>
        <dbReference type="SAM" id="Phobius"/>
    </source>
</evidence>
<feature type="chain" id="PRO_5045593987" description="Protein quiver" evidence="4">
    <location>
        <begin position="20"/>
        <end position="130"/>
    </location>
</feature>
<evidence type="ECO:0000313" key="5">
    <source>
        <dbReference type="EMBL" id="KAK6748412.1"/>
    </source>
</evidence>
<dbReference type="InterPro" id="IPR050975">
    <property type="entry name" value="Sleep_regulator"/>
</dbReference>
<organism evidence="5 6">
    <name type="scientific">Necator americanus</name>
    <name type="common">Human hookworm</name>
    <dbReference type="NCBI Taxonomy" id="51031"/>
    <lineage>
        <taxon>Eukaryota</taxon>
        <taxon>Metazoa</taxon>
        <taxon>Ecdysozoa</taxon>
        <taxon>Nematoda</taxon>
        <taxon>Chromadorea</taxon>
        <taxon>Rhabditida</taxon>
        <taxon>Rhabditina</taxon>
        <taxon>Rhabditomorpha</taxon>
        <taxon>Strongyloidea</taxon>
        <taxon>Ancylostomatidae</taxon>
        <taxon>Bunostominae</taxon>
        <taxon>Necator</taxon>
    </lineage>
</organism>
<keyword evidence="1 4" id="KW-0732">Signal</keyword>
<evidence type="ECO:0000313" key="6">
    <source>
        <dbReference type="Proteomes" id="UP001303046"/>
    </source>
</evidence>
<keyword evidence="3" id="KW-0812">Transmembrane</keyword>
<evidence type="ECO:0008006" key="7">
    <source>
        <dbReference type="Google" id="ProtNLM"/>
    </source>
</evidence>
<accession>A0ABR1DD50</accession>
<evidence type="ECO:0000256" key="1">
    <source>
        <dbReference type="ARBA" id="ARBA00022729"/>
    </source>
</evidence>
<keyword evidence="3" id="KW-1133">Transmembrane helix</keyword>
<evidence type="ECO:0000256" key="2">
    <source>
        <dbReference type="ARBA" id="ARBA00023180"/>
    </source>
</evidence>
<keyword evidence="6" id="KW-1185">Reference proteome</keyword>
<dbReference type="InterPro" id="IPR031424">
    <property type="entry name" value="QVR-like"/>
</dbReference>
<name>A0ABR1DD50_NECAM</name>